<evidence type="ECO:0000313" key="2">
    <source>
        <dbReference type="Proteomes" id="UP000321328"/>
    </source>
</evidence>
<dbReference type="AlphaFoldDB" id="A0A511D3K2"/>
<dbReference type="EMBL" id="BJVI01000035">
    <property type="protein sequence ID" value="GEL19366.1"/>
    <property type="molecule type" value="Genomic_DNA"/>
</dbReference>
<protein>
    <submittedName>
        <fullName evidence="1">Uncharacterized protein</fullName>
    </submittedName>
</protein>
<gene>
    <name evidence="1" type="ORF">PA7_32030</name>
</gene>
<sequence length="314" mass="32198">MGEAKPVTILTVTLDTLTASHGSYGQHVDDTGTAWILTGLKGWTAGPGRRTAHSERPTADGAHRSAAYRGTRTLELVGRMFPPTVELGWEHADRLAALCPDPGERYPLVVQGAHRTLVAYVEQAGDILIDPVSPRIWDWSVPLVAADPYRYDLAWTSASAAGGDPGSGGIDFGGSGADFSSPGLDMGTAPAYIDATVAGAGTAEALLVLQVTGPTNNVQVEGLGTPSVVGVRGAVAAGEALFVNCTGRVAFDVPGCAVPIPARGAVLGGQNARGAIWVSGGWPALLPGELRTFRMSGATGPGSSLTVHARGAWV</sequence>
<evidence type="ECO:0000313" key="1">
    <source>
        <dbReference type="EMBL" id="GEL19366.1"/>
    </source>
</evidence>
<comment type="caution">
    <text evidence="1">The sequence shown here is derived from an EMBL/GenBank/DDBJ whole genome shotgun (WGS) entry which is preliminary data.</text>
</comment>
<proteinExistence type="predicted"/>
<organism evidence="1 2">
    <name type="scientific">Pseudonocardia asaccharolytica DSM 44247 = NBRC 16224</name>
    <dbReference type="NCBI Taxonomy" id="1123024"/>
    <lineage>
        <taxon>Bacteria</taxon>
        <taxon>Bacillati</taxon>
        <taxon>Actinomycetota</taxon>
        <taxon>Actinomycetes</taxon>
        <taxon>Pseudonocardiales</taxon>
        <taxon>Pseudonocardiaceae</taxon>
        <taxon>Pseudonocardia</taxon>
    </lineage>
</organism>
<reference evidence="1 2" key="1">
    <citation type="submission" date="2019-07" db="EMBL/GenBank/DDBJ databases">
        <title>Whole genome shotgun sequence of Pseudonocardia asaccharolytica NBRC 16224.</title>
        <authorList>
            <person name="Hosoyama A."/>
            <person name="Uohara A."/>
            <person name="Ohji S."/>
            <person name="Ichikawa N."/>
        </authorList>
    </citation>
    <scope>NUCLEOTIDE SEQUENCE [LARGE SCALE GENOMIC DNA]</scope>
    <source>
        <strain evidence="1 2">NBRC 16224</strain>
    </source>
</reference>
<name>A0A511D3K2_9PSEU</name>
<dbReference type="Proteomes" id="UP000321328">
    <property type="component" value="Unassembled WGS sequence"/>
</dbReference>
<accession>A0A511D3K2</accession>
<keyword evidence="2" id="KW-1185">Reference proteome</keyword>
<dbReference type="STRING" id="1123024.GCA_000423625_02895"/>